<dbReference type="Proteomes" id="UP001194729">
    <property type="component" value="Unassembled WGS sequence"/>
</dbReference>
<reference evidence="1 2" key="1">
    <citation type="submission" date="2020-11" db="EMBL/GenBank/DDBJ databases">
        <title>P. mediterranea TC4 genome.</title>
        <authorList>
            <person name="Molmeret M."/>
        </authorList>
    </citation>
    <scope>NUCLEOTIDE SEQUENCE [LARGE SCALE GENOMIC DNA]</scope>
    <source>
        <strain evidence="1 2">TC4</strain>
    </source>
</reference>
<gene>
    <name evidence="1" type="ORF">FNJ87_10560</name>
</gene>
<organism evidence="1 2">
    <name type="scientific">Nonlabens mediterrranea</name>
    <dbReference type="NCBI Taxonomy" id="1419947"/>
    <lineage>
        <taxon>Bacteria</taxon>
        <taxon>Pseudomonadati</taxon>
        <taxon>Bacteroidota</taxon>
        <taxon>Flavobacteriia</taxon>
        <taxon>Flavobacteriales</taxon>
        <taxon>Flavobacteriaceae</taxon>
        <taxon>Nonlabens</taxon>
    </lineage>
</organism>
<comment type="caution">
    <text evidence="1">The sequence shown here is derived from an EMBL/GenBank/DDBJ whole genome shotgun (WGS) entry which is preliminary data.</text>
</comment>
<sequence length="190" mass="22313">MNKINTIVRDNFEYFKDLSYREKNLSTNPIILETKRNNRDWLKKTTKIDHSTIQENITLIVEKKLSIYKYGIKLHCPNFTEKPYFRFDSDGPAHRNKTELPLSEQIITTPHFNTFDEKGQEFAYKSETLKSEKDAKAIVENLDFGISHFFQETNIKTNGKAEYPEIKVDEPELFKVEPETDPLNGIDFLD</sequence>
<proteinExistence type="predicted"/>
<evidence type="ECO:0000313" key="1">
    <source>
        <dbReference type="EMBL" id="MBF4984757.1"/>
    </source>
</evidence>
<dbReference type="EMBL" id="JADKYU010000534">
    <property type="protein sequence ID" value="MBF4984757.1"/>
    <property type="molecule type" value="Genomic_DNA"/>
</dbReference>
<accession>A0ABS0A5X0</accession>
<protein>
    <submittedName>
        <fullName evidence="1">Uncharacterized protein</fullName>
    </submittedName>
</protein>
<keyword evidence="2" id="KW-1185">Reference proteome</keyword>
<evidence type="ECO:0000313" key="2">
    <source>
        <dbReference type="Proteomes" id="UP001194729"/>
    </source>
</evidence>
<name>A0ABS0A5X0_9FLAO</name>